<dbReference type="Pfam" id="PF13896">
    <property type="entry name" value="Glyco_transf_49"/>
    <property type="match status" value="1"/>
</dbReference>
<evidence type="ECO:0000256" key="4">
    <source>
        <dbReference type="ARBA" id="ARBA00022989"/>
    </source>
</evidence>
<dbReference type="PANTHER" id="PTHR12270:SF52">
    <property type="entry name" value="GLYCOSYLTRANSFERASE-LIKE PROTEIN GNT13-RELATED"/>
    <property type="match status" value="1"/>
</dbReference>
<dbReference type="GO" id="GO:0042285">
    <property type="term" value="F:xylosyltransferase activity"/>
    <property type="evidence" value="ECO:0007669"/>
    <property type="project" value="TreeGrafter"/>
</dbReference>
<keyword evidence="4" id="KW-1133">Transmembrane helix</keyword>
<gene>
    <name evidence="8" type="ORF">HYH03_012070</name>
</gene>
<sequence length="334" mass="36418">MHARAESFFSPSTPTTPTTPTNSSSAAAASPPGGCCLRLLLLVEVVADPALSGLVPINALRNAALLAVTSPLAAMVDVDLAPSGGLAALLRDEERVRQLQAGAHGSLWVLPAWEVSPRFNESDARRLVEVVTHGSKEVLAQMWSSHHVRIFSEDIYLKGHNATNYKRWLTASQPYNVDHERGYEPWGLVSRQRHVQHPYDIRFRGCFRDKVTHVASLAAAHVSFAVLTDAWLVHQPHAFSAAAAVAFNRSDAAAAAAAAGGDPARRRAMEALRKPISYRGVRTTKFELHKAHSMLTSDEAYALMARGAYDPPTGPQFRNCRDALPWVRERQPAA</sequence>
<feature type="region of interest" description="Disordered" evidence="7">
    <location>
        <begin position="1"/>
        <end position="28"/>
    </location>
</feature>
<dbReference type="Proteomes" id="UP000612055">
    <property type="component" value="Unassembled WGS sequence"/>
</dbReference>
<reference evidence="8" key="1">
    <citation type="journal article" date="2020" name="bioRxiv">
        <title>Comparative genomics of Chlamydomonas.</title>
        <authorList>
            <person name="Craig R.J."/>
            <person name="Hasan A.R."/>
            <person name="Ness R.W."/>
            <person name="Keightley P.D."/>
        </authorList>
    </citation>
    <scope>NUCLEOTIDE SEQUENCE</scope>
    <source>
        <strain evidence="8">CCAP 11/70</strain>
    </source>
</reference>
<evidence type="ECO:0000313" key="8">
    <source>
        <dbReference type="EMBL" id="KAG2489433.1"/>
    </source>
</evidence>
<dbReference type="PANTHER" id="PTHR12270">
    <property type="entry name" value="GLYCOSYLTRANSFERASE-RELATED"/>
    <property type="match status" value="1"/>
</dbReference>
<comment type="caution">
    <text evidence="8">The sequence shown here is derived from an EMBL/GenBank/DDBJ whole genome shotgun (WGS) entry which is preliminary data.</text>
</comment>
<feature type="compositionally biased region" description="Low complexity" evidence="7">
    <location>
        <begin position="10"/>
        <end position="28"/>
    </location>
</feature>
<evidence type="ECO:0000313" key="9">
    <source>
        <dbReference type="Proteomes" id="UP000612055"/>
    </source>
</evidence>
<evidence type="ECO:0000256" key="2">
    <source>
        <dbReference type="ARBA" id="ARBA00022692"/>
    </source>
</evidence>
<keyword evidence="3" id="KW-0735">Signal-anchor</keyword>
<dbReference type="EMBL" id="JAEHOE010000073">
    <property type="protein sequence ID" value="KAG2489433.1"/>
    <property type="molecule type" value="Genomic_DNA"/>
</dbReference>
<dbReference type="GO" id="GO:0015020">
    <property type="term" value="F:glucuronosyltransferase activity"/>
    <property type="evidence" value="ECO:0007669"/>
    <property type="project" value="TreeGrafter"/>
</dbReference>
<comment type="subcellular location">
    <subcellularLocation>
        <location evidence="1">Membrane</location>
        <topology evidence="1">Single-pass type II membrane protein</topology>
    </subcellularLocation>
</comment>
<dbReference type="InterPro" id="IPR051292">
    <property type="entry name" value="Xyl/GlcA_transferase"/>
</dbReference>
<organism evidence="8 9">
    <name type="scientific">Edaphochlamys debaryana</name>
    <dbReference type="NCBI Taxonomy" id="47281"/>
    <lineage>
        <taxon>Eukaryota</taxon>
        <taxon>Viridiplantae</taxon>
        <taxon>Chlorophyta</taxon>
        <taxon>core chlorophytes</taxon>
        <taxon>Chlorophyceae</taxon>
        <taxon>CS clade</taxon>
        <taxon>Chlamydomonadales</taxon>
        <taxon>Chlamydomonadales incertae sedis</taxon>
        <taxon>Edaphochlamys</taxon>
    </lineage>
</organism>
<dbReference type="AlphaFoldDB" id="A0A836BVU8"/>
<keyword evidence="9" id="KW-1185">Reference proteome</keyword>
<dbReference type="OrthoDB" id="411524at2759"/>
<keyword evidence="5" id="KW-0472">Membrane</keyword>
<evidence type="ECO:0000256" key="1">
    <source>
        <dbReference type="ARBA" id="ARBA00004606"/>
    </source>
</evidence>
<protein>
    <submittedName>
        <fullName evidence="8">Uncharacterized protein</fullName>
    </submittedName>
</protein>
<accession>A0A836BVU8</accession>
<proteinExistence type="predicted"/>
<evidence type="ECO:0000256" key="5">
    <source>
        <dbReference type="ARBA" id="ARBA00023136"/>
    </source>
</evidence>
<evidence type="ECO:0000256" key="3">
    <source>
        <dbReference type="ARBA" id="ARBA00022968"/>
    </source>
</evidence>
<dbReference type="GO" id="GO:0016020">
    <property type="term" value="C:membrane"/>
    <property type="evidence" value="ECO:0007669"/>
    <property type="project" value="UniProtKB-SubCell"/>
</dbReference>
<keyword evidence="2" id="KW-0812">Transmembrane</keyword>
<evidence type="ECO:0000256" key="6">
    <source>
        <dbReference type="ARBA" id="ARBA00023180"/>
    </source>
</evidence>
<name>A0A836BVU8_9CHLO</name>
<evidence type="ECO:0000256" key="7">
    <source>
        <dbReference type="SAM" id="MobiDB-lite"/>
    </source>
</evidence>
<keyword evidence="6" id="KW-0325">Glycoprotein</keyword>
<dbReference type="GO" id="GO:0035269">
    <property type="term" value="P:protein O-linked glycosylation via mannose"/>
    <property type="evidence" value="ECO:0007669"/>
    <property type="project" value="TreeGrafter"/>
</dbReference>